<dbReference type="Gene3D" id="3.30.1540.10">
    <property type="entry name" value="formyl-coa transferase, domain 3"/>
    <property type="match status" value="1"/>
</dbReference>
<protein>
    <submittedName>
        <fullName evidence="2">Uncharacterized protein</fullName>
    </submittedName>
</protein>
<dbReference type="InterPro" id="IPR023606">
    <property type="entry name" value="CoA-Trfase_III_dom_1_sf"/>
</dbReference>
<keyword evidence="1" id="KW-0808">Transferase</keyword>
<dbReference type="InterPro" id="IPR044855">
    <property type="entry name" value="CoA-Trfase_III_dom3_sf"/>
</dbReference>
<reference evidence="2 3" key="1">
    <citation type="journal article" date="2013" name="Genome Announc.">
        <title>Whole-Genome Sequences of Four Clinical Isolates of Mycobacterium tuberculosis from Tamil Nadu, South India.</title>
        <authorList>
            <person name="Narayanan S."/>
            <person name="Deshpande U."/>
        </authorList>
    </citation>
    <scope>NUCLEOTIDE SEQUENCE [LARGE SCALE GENOMIC DNA]</scope>
    <source>
        <strain evidence="2 3">CAS/NITR204</strain>
    </source>
</reference>
<dbReference type="Proteomes" id="UP000013548">
    <property type="component" value="Chromosome"/>
</dbReference>
<sequence length="327" mass="35089">MLNPLDESDRRRFLDLAASADIVVDCGLPGQAAAYGASCAELADRYPPGGAADQLWRCRSAVVDGAHRRVLYAMNGALSRSGPTAGTPVLPPDGIASATAAVQAAWAVLVAYFNRLRCGTGDYIDFSRFDAVVMALDPPFGAHGQVAAGIRSTGRWRGRPKNQDAYPIYPCRDGYVRFCVMAPRQWRGLRRWLGEPEDFQDPKYDVIGARLAAWPQISVLVAKLCAEKTMKELVAAGQALGVPITAVLTPSRILASEHFQAVGAITDAELVPGVRTGVPTGYFVVDGKRAGFRTPAPAAGQDAVTRIQRLATLRPGRRLSIRRSADS</sequence>
<dbReference type="KEGG" id="mtuc:J113_12925"/>
<evidence type="ECO:0000313" key="2">
    <source>
        <dbReference type="EMBL" id="AGL27310.1"/>
    </source>
</evidence>
<dbReference type="BioCyc" id="MTUB1310114:G13A2-1876-MONOMER"/>
<accession>R4M903</accession>
<dbReference type="PANTHER" id="PTHR48207:SF3">
    <property type="entry name" value="SUCCINATE--HYDROXYMETHYLGLUTARATE COA-TRANSFERASE"/>
    <property type="match status" value="1"/>
</dbReference>
<evidence type="ECO:0000256" key="1">
    <source>
        <dbReference type="ARBA" id="ARBA00022679"/>
    </source>
</evidence>
<dbReference type="EMBL" id="CP005386">
    <property type="protein sequence ID" value="AGL27310.1"/>
    <property type="molecule type" value="Genomic_DNA"/>
</dbReference>
<dbReference type="FunFam" id="3.30.1540.10:FF:000007">
    <property type="entry name" value="Probable CoA-transferase Rv1866"/>
    <property type="match status" value="1"/>
</dbReference>
<dbReference type="GO" id="GO:0008410">
    <property type="term" value="F:CoA-transferase activity"/>
    <property type="evidence" value="ECO:0007669"/>
    <property type="project" value="TreeGrafter"/>
</dbReference>
<gene>
    <name evidence="2" type="ORF">J113_12925</name>
</gene>
<dbReference type="Pfam" id="PF02515">
    <property type="entry name" value="CoA_transf_3"/>
    <property type="match status" value="1"/>
</dbReference>
<dbReference type="Gene3D" id="3.40.50.10540">
    <property type="entry name" value="Crotonobetainyl-coa:carnitine coa-transferase, domain 1"/>
    <property type="match status" value="1"/>
</dbReference>
<organism evidence="2 3">
    <name type="scientific">Mycobacterium tuberculosis CAS/NITR204</name>
    <dbReference type="NCBI Taxonomy" id="1310114"/>
    <lineage>
        <taxon>Bacteria</taxon>
        <taxon>Bacillati</taxon>
        <taxon>Actinomycetota</taxon>
        <taxon>Actinomycetes</taxon>
        <taxon>Mycobacteriales</taxon>
        <taxon>Mycobacteriaceae</taxon>
        <taxon>Mycobacterium</taxon>
        <taxon>Mycobacterium tuberculosis complex</taxon>
    </lineage>
</organism>
<dbReference type="HOGENOM" id="CLU_849459_0_0_11"/>
<proteinExistence type="predicted"/>
<dbReference type="AlphaFoldDB" id="R4M903"/>
<evidence type="ECO:0000313" key="3">
    <source>
        <dbReference type="Proteomes" id="UP000013548"/>
    </source>
</evidence>
<dbReference type="SUPFAM" id="SSF89796">
    <property type="entry name" value="CoA-transferase family III (CaiB/BaiF)"/>
    <property type="match status" value="1"/>
</dbReference>
<dbReference type="PATRIC" id="fig|1310114.3.peg.2715"/>
<dbReference type="InterPro" id="IPR050483">
    <property type="entry name" value="CoA-transferase_III_domain"/>
</dbReference>
<dbReference type="PANTHER" id="PTHR48207">
    <property type="entry name" value="SUCCINATE--HYDROXYMETHYLGLUTARATE COA-TRANSFERASE"/>
    <property type="match status" value="1"/>
</dbReference>
<name>R4M903_MYCTX</name>
<dbReference type="InterPro" id="IPR003673">
    <property type="entry name" value="CoA-Trfase_fam_III"/>
</dbReference>